<dbReference type="EMBL" id="BAABAK010000019">
    <property type="protein sequence ID" value="GAA3980683.1"/>
    <property type="molecule type" value="Genomic_DNA"/>
</dbReference>
<proteinExistence type="predicted"/>
<dbReference type="Gene3D" id="3.10.50.30">
    <property type="entry name" value="Transcription elongation factor, GreA/GreB, C-terminal domain"/>
    <property type="match status" value="1"/>
</dbReference>
<evidence type="ECO:0000259" key="1">
    <source>
        <dbReference type="Pfam" id="PF01272"/>
    </source>
</evidence>
<feature type="domain" description="Transcription elongation factor GreA/GreB C-terminal" evidence="1">
    <location>
        <begin position="61"/>
        <end position="131"/>
    </location>
</feature>
<dbReference type="GO" id="GO:0016301">
    <property type="term" value="F:kinase activity"/>
    <property type="evidence" value="ECO:0007669"/>
    <property type="project" value="UniProtKB-KW"/>
</dbReference>
<dbReference type="InterPro" id="IPR001437">
    <property type="entry name" value="Tscrpt_elong_fac_GreA/B_C"/>
</dbReference>
<dbReference type="InterPro" id="IPR023459">
    <property type="entry name" value="Tscrpt_elong_fac_GreA/B_fam"/>
</dbReference>
<protein>
    <submittedName>
        <fullName evidence="2">Nucleoside diphosphate kinase regulator</fullName>
    </submittedName>
</protein>
<reference evidence="3" key="1">
    <citation type="journal article" date="2019" name="Int. J. Syst. Evol. Microbiol.">
        <title>The Global Catalogue of Microorganisms (GCM) 10K type strain sequencing project: providing services to taxonomists for standard genome sequencing and annotation.</title>
        <authorList>
            <consortium name="The Broad Institute Genomics Platform"/>
            <consortium name="The Broad Institute Genome Sequencing Center for Infectious Disease"/>
            <person name="Wu L."/>
            <person name="Ma J."/>
        </authorList>
    </citation>
    <scope>NUCLEOTIDE SEQUENCE [LARGE SCALE GENOMIC DNA]</scope>
    <source>
        <strain evidence="3">JCM 17338</strain>
    </source>
</reference>
<dbReference type="SUPFAM" id="SSF54534">
    <property type="entry name" value="FKBP-like"/>
    <property type="match status" value="1"/>
</dbReference>
<dbReference type="InterPro" id="IPR036953">
    <property type="entry name" value="GreA/GreB_C_sf"/>
</dbReference>
<dbReference type="Proteomes" id="UP001501081">
    <property type="component" value="Unassembled WGS sequence"/>
</dbReference>
<keyword evidence="2" id="KW-0418">Kinase</keyword>
<comment type="caution">
    <text evidence="2">The sequence shown here is derived from an EMBL/GenBank/DDBJ whole genome shotgun (WGS) entry which is preliminary data.</text>
</comment>
<keyword evidence="2" id="KW-0808">Transferase</keyword>
<dbReference type="PANTHER" id="PTHR30437">
    <property type="entry name" value="TRANSCRIPTION ELONGATION FACTOR GREA"/>
    <property type="match status" value="1"/>
</dbReference>
<sequence>MHLNNLNMNLNESNPVIITESDYNLLKPFFSKLKKTTDEMSLSAELSRALIIKDDAFPAHAIRLNSKVYIAEEITGEVMELTIVLPQYADIKQKKISILTPIAAALIGFRKGELVKWKVPAGLKQFKITEVIAPQ</sequence>
<keyword evidence="3" id="KW-1185">Reference proteome</keyword>
<gene>
    <name evidence="2" type="primary">rnk</name>
    <name evidence="2" type="ORF">GCM10022246_36010</name>
</gene>
<evidence type="ECO:0000313" key="3">
    <source>
        <dbReference type="Proteomes" id="UP001501081"/>
    </source>
</evidence>
<dbReference type="Pfam" id="PF01272">
    <property type="entry name" value="GreA_GreB"/>
    <property type="match status" value="1"/>
</dbReference>
<accession>A0ABP7QEB1</accession>
<name>A0ABP7QEB1_9SPHI</name>
<organism evidence="2 3">
    <name type="scientific">Pedobacter ginsengiterrae</name>
    <dbReference type="NCBI Taxonomy" id="871696"/>
    <lineage>
        <taxon>Bacteria</taxon>
        <taxon>Pseudomonadati</taxon>
        <taxon>Bacteroidota</taxon>
        <taxon>Sphingobacteriia</taxon>
        <taxon>Sphingobacteriales</taxon>
        <taxon>Sphingobacteriaceae</taxon>
        <taxon>Pedobacter</taxon>
    </lineage>
</organism>
<evidence type="ECO:0000313" key="2">
    <source>
        <dbReference type="EMBL" id="GAA3980683.1"/>
    </source>
</evidence>
<dbReference type="PANTHER" id="PTHR30437:SF5">
    <property type="entry name" value="REGULATOR OF NUCLEOSIDE DIPHOSPHATE KINASE"/>
    <property type="match status" value="1"/>
</dbReference>